<reference evidence="6" key="1">
    <citation type="submission" date="2014-12" db="EMBL/GenBank/DDBJ databases">
        <title>Insight into the proteome of Arion vulgaris.</title>
        <authorList>
            <person name="Aradska J."/>
            <person name="Bulat T."/>
            <person name="Smidak R."/>
            <person name="Sarate P."/>
            <person name="Gangsoo J."/>
            <person name="Sialana F."/>
            <person name="Bilban M."/>
            <person name="Lubec G."/>
        </authorList>
    </citation>
    <scope>NUCLEOTIDE SEQUENCE</scope>
    <source>
        <tissue evidence="6">Skin</tissue>
    </source>
</reference>
<keyword evidence="3" id="KW-0862">Zinc</keyword>
<feature type="region of interest" description="Disordered" evidence="4">
    <location>
        <begin position="47"/>
        <end position="138"/>
    </location>
</feature>
<dbReference type="GO" id="GO:0008270">
    <property type="term" value="F:zinc ion binding"/>
    <property type="evidence" value="ECO:0007669"/>
    <property type="project" value="UniProtKB-KW"/>
</dbReference>
<sequence>MWDMKSIINHCVKCKSKFTSAEKPLKLLPCLHSMCLDCLYGRTPVRRISNTGSASNKNEVKDAQKDETEKGYESDHESSCKTTHENINNEKTNKENNLSSENHENDTTATKDSSVCRRRSEDSDCPAISDHEGGIKSL</sequence>
<dbReference type="AlphaFoldDB" id="A0A0B6ZZL0"/>
<keyword evidence="1" id="KW-0479">Metal-binding</keyword>
<feature type="non-terminal residue" evidence="6">
    <location>
        <position position="138"/>
    </location>
</feature>
<proteinExistence type="predicted"/>
<name>A0A0B6ZZL0_9EUPU</name>
<dbReference type="InterPro" id="IPR017907">
    <property type="entry name" value="Znf_RING_CS"/>
</dbReference>
<dbReference type="InterPro" id="IPR027370">
    <property type="entry name" value="Znf-RING_euk"/>
</dbReference>
<keyword evidence="2" id="KW-0863">Zinc-finger</keyword>
<feature type="domain" description="Zinc finger RING-type eukaryotic" evidence="5">
    <location>
        <begin position="11"/>
        <end position="43"/>
    </location>
</feature>
<accession>A0A0B6ZZL0</accession>
<evidence type="ECO:0000256" key="4">
    <source>
        <dbReference type="SAM" id="MobiDB-lite"/>
    </source>
</evidence>
<feature type="compositionally biased region" description="Polar residues" evidence="4">
    <location>
        <begin position="48"/>
        <end position="57"/>
    </location>
</feature>
<gene>
    <name evidence="6" type="primary">ORF88222</name>
</gene>
<feature type="compositionally biased region" description="Basic and acidic residues" evidence="4">
    <location>
        <begin position="129"/>
        <end position="138"/>
    </location>
</feature>
<evidence type="ECO:0000259" key="5">
    <source>
        <dbReference type="Pfam" id="PF13445"/>
    </source>
</evidence>
<evidence type="ECO:0000256" key="1">
    <source>
        <dbReference type="ARBA" id="ARBA00022723"/>
    </source>
</evidence>
<organism evidence="6">
    <name type="scientific">Arion vulgaris</name>
    <dbReference type="NCBI Taxonomy" id="1028688"/>
    <lineage>
        <taxon>Eukaryota</taxon>
        <taxon>Metazoa</taxon>
        <taxon>Spiralia</taxon>
        <taxon>Lophotrochozoa</taxon>
        <taxon>Mollusca</taxon>
        <taxon>Gastropoda</taxon>
        <taxon>Heterobranchia</taxon>
        <taxon>Euthyneura</taxon>
        <taxon>Panpulmonata</taxon>
        <taxon>Eupulmonata</taxon>
        <taxon>Stylommatophora</taxon>
        <taxon>Helicina</taxon>
        <taxon>Arionoidea</taxon>
        <taxon>Arionidae</taxon>
        <taxon>Arion</taxon>
    </lineage>
</organism>
<dbReference type="EMBL" id="HACG01026912">
    <property type="protein sequence ID" value="CEK73777.1"/>
    <property type="molecule type" value="Transcribed_RNA"/>
</dbReference>
<feature type="compositionally biased region" description="Basic and acidic residues" evidence="4">
    <location>
        <begin position="58"/>
        <end position="94"/>
    </location>
</feature>
<evidence type="ECO:0000313" key="6">
    <source>
        <dbReference type="EMBL" id="CEK73777.1"/>
    </source>
</evidence>
<dbReference type="PROSITE" id="PS00518">
    <property type="entry name" value="ZF_RING_1"/>
    <property type="match status" value="1"/>
</dbReference>
<evidence type="ECO:0000256" key="3">
    <source>
        <dbReference type="ARBA" id="ARBA00022833"/>
    </source>
</evidence>
<protein>
    <recommendedName>
        <fullName evidence="5">Zinc finger RING-type eukaryotic domain-containing protein</fullName>
    </recommendedName>
</protein>
<evidence type="ECO:0000256" key="2">
    <source>
        <dbReference type="ARBA" id="ARBA00022771"/>
    </source>
</evidence>
<dbReference type="Pfam" id="PF13445">
    <property type="entry name" value="zf-RING_UBOX"/>
    <property type="match status" value="1"/>
</dbReference>